<proteinExistence type="predicted"/>
<dbReference type="Proteomes" id="UP000252355">
    <property type="component" value="Unassembled WGS sequence"/>
</dbReference>
<dbReference type="EMBL" id="QOQW01000009">
    <property type="protein sequence ID" value="RCK79900.1"/>
    <property type="molecule type" value="Genomic_DNA"/>
</dbReference>
<dbReference type="InterPro" id="IPR024453">
    <property type="entry name" value="Peptidase_C92"/>
</dbReference>
<dbReference type="InterPro" id="IPR038765">
    <property type="entry name" value="Papain-like_cys_pep_sf"/>
</dbReference>
<organism evidence="1 2">
    <name type="scientific">Candidatus Ozemobacter sibiricus</name>
    <dbReference type="NCBI Taxonomy" id="2268124"/>
    <lineage>
        <taxon>Bacteria</taxon>
        <taxon>Candidatus Ozemobacteria</taxon>
        <taxon>Candidatus Ozemobacterales</taxon>
        <taxon>Candidatus Ozemobacteraceae</taxon>
        <taxon>Candidatus Ozemobacter</taxon>
    </lineage>
</organism>
<protein>
    <submittedName>
        <fullName evidence="1">Uncharacterized protein</fullName>
    </submittedName>
</protein>
<dbReference type="AlphaFoldDB" id="A0A367ZPD9"/>
<name>A0A367ZPD9_9BACT</name>
<dbReference type="SUPFAM" id="SSF54001">
    <property type="entry name" value="Cysteine proteinases"/>
    <property type="match status" value="1"/>
</dbReference>
<comment type="caution">
    <text evidence="1">The sequence shown here is derived from an EMBL/GenBank/DDBJ whole genome shotgun (WGS) entry which is preliminary data.</text>
</comment>
<evidence type="ECO:0000313" key="2">
    <source>
        <dbReference type="Proteomes" id="UP000252355"/>
    </source>
</evidence>
<dbReference type="Gene3D" id="3.90.1720.10">
    <property type="entry name" value="endopeptidase domain like (from Nostoc punctiforme)"/>
    <property type="match status" value="1"/>
</dbReference>
<accession>A0A367ZPD9</accession>
<sequence length="542" mass="61385">MIWTGITLPMTEAAPPSSAATAPDLLDRDLDVNPVLAQAVSDPAAFQAHVKRDHARFLKSAARLEKLAESLFRQGSPFDRVAPGEQLTNARQLKAVYRAWYSFLYNLSVMAELAEKYRAGWKDPTSGALRAAFEGYLLGVDANLCRLAIVSRLVEFAQTRRKLETLLNEPQPAFKIPDRAFERVSLAAVSPINLYRLYRFHLSHQDDLERFYNGGLDGVKPRIDVEGRLKAYYDAYRALADRLLSTIAKEPAWYRYVFGKIGHALLDFIFPVQKSLFTWVGDTRVKRRQTRCISPAQLHEMQKHLQPGDIILERQEWFLSNIFLPGFWPHAELYLGTPAQVRRRFDADPAVRAWVQKKGVGSFVDYLAKKYPEPFNVWNSPNPFDGNPQVVLEAISEGVVFSSMEHANHADYCAALRPRLSLLDIAKAIDLAFSYYGAGYDFQFDFATESDLVCTEFVCKSYAPAHGKKGLVIPMREYLGSPVLRADYLVETYAREFGKPDAQLEFVYFLKGDPQGRPAVVSDEPTFRTSYLWKGGLKSKPD</sequence>
<dbReference type="Pfam" id="PF05708">
    <property type="entry name" value="Peptidase_C92"/>
    <property type="match status" value="1"/>
</dbReference>
<reference evidence="1 2" key="1">
    <citation type="submission" date="2018-05" db="EMBL/GenBank/DDBJ databases">
        <title>A metagenomic window into the 2 km-deep terrestrial subsurface aquifer revealed taxonomically and functionally diverse microbial community comprising novel uncultured bacterial lineages.</title>
        <authorList>
            <person name="Kadnikov V.V."/>
            <person name="Mardanov A.V."/>
            <person name="Beletsky A.V."/>
            <person name="Banks D."/>
            <person name="Pimenov N.V."/>
            <person name="Frank Y.A."/>
            <person name="Karnachuk O.V."/>
            <person name="Ravin N.V."/>
        </authorList>
    </citation>
    <scope>NUCLEOTIDE SEQUENCE [LARGE SCALE GENOMIC DNA]</scope>
    <source>
        <strain evidence="1">BY5</strain>
    </source>
</reference>
<evidence type="ECO:0000313" key="1">
    <source>
        <dbReference type="EMBL" id="RCK79900.1"/>
    </source>
</evidence>
<gene>
    <name evidence="1" type="ORF">OZSIB_3769</name>
</gene>